<accession>A0A3B0TSE6</accession>
<dbReference type="AlphaFoldDB" id="A0A3B0TSE6"/>
<reference evidence="1" key="1">
    <citation type="submission" date="2018-06" db="EMBL/GenBank/DDBJ databases">
        <authorList>
            <person name="Zhirakovskaya E."/>
        </authorList>
    </citation>
    <scope>NUCLEOTIDE SEQUENCE</scope>
</reference>
<gene>
    <name evidence="1" type="ORF">MNBD_ALPHA09-194</name>
</gene>
<evidence type="ECO:0000313" key="1">
    <source>
        <dbReference type="EMBL" id="VAW16347.1"/>
    </source>
</evidence>
<dbReference type="EMBL" id="UOEM01000097">
    <property type="protein sequence ID" value="VAW16347.1"/>
    <property type="molecule type" value="Genomic_DNA"/>
</dbReference>
<sequence length="86" mass="9533">MDIAKLSDRVTHDLRKAISAELSLEERLAIEKIVVQALLDATGKTHEAYKSVASKCCGPEADLAHKIQAQMDKKRDMLIANLVSMR</sequence>
<name>A0A3B0TSE6_9ZZZZ</name>
<organism evidence="1">
    <name type="scientific">hydrothermal vent metagenome</name>
    <dbReference type="NCBI Taxonomy" id="652676"/>
    <lineage>
        <taxon>unclassified sequences</taxon>
        <taxon>metagenomes</taxon>
        <taxon>ecological metagenomes</taxon>
    </lineage>
</organism>
<protein>
    <submittedName>
        <fullName evidence="1">Uncharacterized protein</fullName>
    </submittedName>
</protein>
<proteinExistence type="predicted"/>